<dbReference type="PANTHER" id="PTHR31297">
    <property type="entry name" value="GLUCAN ENDO-1,6-BETA-GLUCOSIDASE B"/>
    <property type="match status" value="1"/>
</dbReference>
<feature type="transmembrane region" description="Helical" evidence="11">
    <location>
        <begin position="320"/>
        <end position="343"/>
    </location>
</feature>
<dbReference type="Pfam" id="PF00150">
    <property type="entry name" value="Cellulase"/>
    <property type="match status" value="1"/>
</dbReference>
<dbReference type="AlphaFoldDB" id="A0AAJ5YSD3"/>
<evidence type="ECO:0000256" key="6">
    <source>
        <dbReference type="ARBA" id="ARBA00023295"/>
    </source>
</evidence>
<evidence type="ECO:0000256" key="5">
    <source>
        <dbReference type="ARBA" id="ARBA00022801"/>
    </source>
</evidence>
<dbReference type="PANTHER" id="PTHR31297:SF1">
    <property type="entry name" value="GLUCAN 1,3-BETA-GLUCOSIDASE I_II-RELATED"/>
    <property type="match status" value="1"/>
</dbReference>
<dbReference type="EC" id="3.2.1.58" evidence="9"/>
<evidence type="ECO:0000256" key="3">
    <source>
        <dbReference type="ARBA" id="ARBA00022525"/>
    </source>
</evidence>
<evidence type="ECO:0000256" key="7">
    <source>
        <dbReference type="ARBA" id="ARBA00023316"/>
    </source>
</evidence>
<dbReference type="GO" id="GO:0009986">
    <property type="term" value="C:cell surface"/>
    <property type="evidence" value="ECO:0007669"/>
    <property type="project" value="TreeGrafter"/>
</dbReference>
<evidence type="ECO:0000256" key="4">
    <source>
        <dbReference type="ARBA" id="ARBA00022729"/>
    </source>
</evidence>
<accession>A0AAJ5YSD3</accession>
<evidence type="ECO:0000259" key="12">
    <source>
        <dbReference type="Pfam" id="PF00150"/>
    </source>
</evidence>
<keyword evidence="5" id="KW-0378">Hydrolase</keyword>
<evidence type="ECO:0000256" key="10">
    <source>
        <dbReference type="SAM" id="MobiDB-lite"/>
    </source>
</evidence>
<name>A0AAJ5YSD3_9BASI</name>
<dbReference type="Proteomes" id="UP001219567">
    <property type="component" value="Chromosome 3"/>
</dbReference>
<keyword evidence="11" id="KW-0812">Transmembrane</keyword>
<keyword evidence="11" id="KW-1133">Transmembrane helix</keyword>
<reference evidence="13 14" key="1">
    <citation type="submission" date="2023-03" db="EMBL/GenBank/DDBJ databases">
        <title>Mating type loci evolution in Malassezia.</title>
        <authorList>
            <person name="Coelho M.A."/>
        </authorList>
    </citation>
    <scope>NUCLEOTIDE SEQUENCE [LARGE SCALE GENOMIC DNA]</scope>
    <source>
        <strain evidence="13 14">CBS 9725</strain>
    </source>
</reference>
<dbReference type="EMBL" id="CP119945">
    <property type="protein sequence ID" value="WFC99813.1"/>
    <property type="molecule type" value="Genomic_DNA"/>
</dbReference>
<evidence type="ECO:0000256" key="8">
    <source>
        <dbReference type="ARBA" id="ARBA00036824"/>
    </source>
</evidence>
<keyword evidence="4" id="KW-0732">Signal</keyword>
<keyword evidence="11" id="KW-0472">Membrane</keyword>
<dbReference type="InterPro" id="IPR050386">
    <property type="entry name" value="Glycosyl_hydrolase_5"/>
</dbReference>
<feature type="region of interest" description="Disordered" evidence="10">
    <location>
        <begin position="1"/>
        <end position="140"/>
    </location>
</feature>
<keyword evidence="3" id="KW-0964">Secreted</keyword>
<evidence type="ECO:0000313" key="14">
    <source>
        <dbReference type="Proteomes" id="UP001219567"/>
    </source>
</evidence>
<organism evidence="13 14">
    <name type="scientific">Malassezia yamatoensis</name>
    <dbReference type="NCBI Taxonomy" id="253288"/>
    <lineage>
        <taxon>Eukaryota</taxon>
        <taxon>Fungi</taxon>
        <taxon>Dikarya</taxon>
        <taxon>Basidiomycota</taxon>
        <taxon>Ustilaginomycotina</taxon>
        <taxon>Malasseziomycetes</taxon>
        <taxon>Malasseziales</taxon>
        <taxon>Malasseziaceae</taxon>
        <taxon>Malassezia</taxon>
    </lineage>
</organism>
<feature type="region of interest" description="Disordered" evidence="10">
    <location>
        <begin position="351"/>
        <end position="379"/>
    </location>
</feature>
<evidence type="ECO:0000256" key="1">
    <source>
        <dbReference type="ARBA" id="ARBA00004613"/>
    </source>
</evidence>
<dbReference type="InterPro" id="IPR001547">
    <property type="entry name" value="Glyco_hydro_5"/>
</dbReference>
<comment type="catalytic activity">
    <reaction evidence="8">
        <text>Successive hydrolysis of beta-D-glucose units from the non-reducing ends of (1-&gt;3)-beta-D-glucans, releasing alpha-glucose.</text>
        <dbReference type="EC" id="3.2.1.58"/>
    </reaction>
</comment>
<keyword evidence="14" id="KW-1185">Reference proteome</keyword>
<keyword evidence="6" id="KW-0326">Glycosidase</keyword>
<keyword evidence="7" id="KW-0961">Cell wall biogenesis/degradation</keyword>
<sequence>MTSSDSWNGASEALLSPNSGADTPVNSSPAKKVQPPITSLLASLKPSTPEEYASSKRSSASSNQSSSQNPAETTQLSEPRINVPPPSTEYTSQDDSFSGMPISDQSSKASFEQQPKWAYSQNRNSLPLRQGPYLDVLGKPDSRRAKYTALARPESVTSQGFESAHEDNMSEFSHNRDSYMPRHSAIFMLPQAEFSKGSTIGDDTPSIIPRSQSQTPAFTRVRDSVASSTGGTAAAREAAAAAGYTSPKAKEAPVLSPSQQFNDYAPAELLPSESQRYISKRSRRANAVVAGDYDSYNKEHYDPEAARKRSGGFLSGWRKWGLLALLALIALAVGLGAGLGIGLNKNSNTHNNAAQSGSSKSSGSGQQGSGSNINYASPNTTTPAGLTALPAWNWTDPEKKVYGVNIGGQFLLERWLFEDWMTQVGGADAYDEWTMSQNLGQDKMRDVLNEHMATWFKESDMDSFQKAGINMIRIPIGYWPFLSTSQTKEPFVNASQLDYLSVALNWAWQRNMYVLVDLHGLPGSQNGDQSSGHNMSLSSTGNNDVPWFTTANQDFSKTAVTNMLKWLSNHPARSVISGVTTVNEPQTNAGNTTRVSVLKSFYTWSINAASKLDMPVILHHGFVNNPYTYWDDYMSDQDPSMVIFDDHPYPAWYQTPEPTDQKVITQNICTLGDDGKKFPVPVLMGEWSAVNDVNQTDFTTQYINTQLNTYGWSGGSMFFNFRVNTSQHPVVGPPANIGSTYSLLDMLPAANPVGQFPTYNGAVSVQEFTSSLLPSCGKAPSYSWTT</sequence>
<dbReference type="GO" id="GO:0005576">
    <property type="term" value="C:extracellular region"/>
    <property type="evidence" value="ECO:0007669"/>
    <property type="project" value="UniProtKB-SubCell"/>
</dbReference>
<comment type="similarity">
    <text evidence="2">Belongs to the glycosyl hydrolase 5 (cellulase A) family.</text>
</comment>
<dbReference type="Gene3D" id="3.20.20.80">
    <property type="entry name" value="Glycosidases"/>
    <property type="match status" value="1"/>
</dbReference>
<feature type="compositionally biased region" description="Polar residues" evidence="10">
    <location>
        <begin position="16"/>
        <end position="29"/>
    </location>
</feature>
<dbReference type="GO" id="GO:0071555">
    <property type="term" value="P:cell wall organization"/>
    <property type="evidence" value="ECO:0007669"/>
    <property type="project" value="UniProtKB-KW"/>
</dbReference>
<dbReference type="GO" id="GO:0009251">
    <property type="term" value="P:glucan catabolic process"/>
    <property type="evidence" value="ECO:0007669"/>
    <property type="project" value="TreeGrafter"/>
</dbReference>
<comment type="subcellular location">
    <subcellularLocation>
        <location evidence="1">Secreted</location>
    </subcellularLocation>
</comment>
<feature type="compositionally biased region" description="Low complexity" evidence="10">
    <location>
        <begin position="355"/>
        <end position="364"/>
    </location>
</feature>
<evidence type="ECO:0000313" key="13">
    <source>
        <dbReference type="EMBL" id="WFC99813.1"/>
    </source>
</evidence>
<feature type="region of interest" description="Disordered" evidence="10">
    <location>
        <begin position="205"/>
        <end position="232"/>
    </location>
</feature>
<dbReference type="SUPFAM" id="SSF51445">
    <property type="entry name" value="(Trans)glycosidases"/>
    <property type="match status" value="1"/>
</dbReference>
<feature type="domain" description="Glycoside hydrolase family 5" evidence="12">
    <location>
        <begin position="455"/>
        <end position="701"/>
    </location>
</feature>
<gene>
    <name evidence="13" type="ORF">MYAM1_002559</name>
</gene>
<evidence type="ECO:0000256" key="2">
    <source>
        <dbReference type="ARBA" id="ARBA00005641"/>
    </source>
</evidence>
<feature type="compositionally biased region" description="Polar residues" evidence="10">
    <location>
        <begin position="103"/>
        <end position="127"/>
    </location>
</feature>
<dbReference type="InterPro" id="IPR017853">
    <property type="entry name" value="GH"/>
</dbReference>
<feature type="compositionally biased region" description="Low complexity" evidence="10">
    <location>
        <begin position="55"/>
        <end position="69"/>
    </location>
</feature>
<proteinExistence type="inferred from homology"/>
<dbReference type="GO" id="GO:0004338">
    <property type="term" value="F:glucan exo-1,3-beta-glucosidase activity"/>
    <property type="evidence" value="ECO:0007669"/>
    <property type="project" value="UniProtKB-EC"/>
</dbReference>
<protein>
    <recommendedName>
        <fullName evidence="9">glucan 1,3-beta-glucosidase</fullName>
        <ecNumber evidence="9">3.2.1.58</ecNumber>
    </recommendedName>
</protein>
<evidence type="ECO:0000256" key="9">
    <source>
        <dbReference type="ARBA" id="ARBA00038929"/>
    </source>
</evidence>
<evidence type="ECO:0000256" key="11">
    <source>
        <dbReference type="SAM" id="Phobius"/>
    </source>
</evidence>